<protein>
    <submittedName>
        <fullName evidence="1">Uncharacterized protein</fullName>
    </submittedName>
</protein>
<evidence type="ECO:0000313" key="2">
    <source>
        <dbReference type="Proteomes" id="UP001595937"/>
    </source>
</evidence>
<keyword evidence="2" id="KW-1185">Reference proteome</keyword>
<comment type="caution">
    <text evidence="1">The sequence shown here is derived from an EMBL/GenBank/DDBJ whole genome shotgun (WGS) entry which is preliminary data.</text>
</comment>
<gene>
    <name evidence="1" type="ORF">ACFPK8_13670</name>
</gene>
<accession>A0ABW0FK90</accession>
<dbReference type="RefSeq" id="WP_114359129.1">
    <property type="nucleotide sequence ID" value="NZ_BAAAIR010000101.1"/>
</dbReference>
<sequence length="77" mass="8065">MASALLLWRRALARHHPGRLFTAMTVALGANRLAEVSSLRAGIEAYNPVGSDTTRSRPLTVLAGDVDAAKGPIGAAR</sequence>
<dbReference type="EMBL" id="JBHSLN010000073">
    <property type="protein sequence ID" value="MFC5298559.1"/>
    <property type="molecule type" value="Genomic_DNA"/>
</dbReference>
<name>A0ABW0FK90_9MICO</name>
<dbReference type="GeneID" id="303299271"/>
<evidence type="ECO:0000313" key="1">
    <source>
        <dbReference type="EMBL" id="MFC5298559.1"/>
    </source>
</evidence>
<organism evidence="1 2">
    <name type="scientific">Brachybacterium tyrofermentans</name>
    <dbReference type="NCBI Taxonomy" id="47848"/>
    <lineage>
        <taxon>Bacteria</taxon>
        <taxon>Bacillati</taxon>
        <taxon>Actinomycetota</taxon>
        <taxon>Actinomycetes</taxon>
        <taxon>Micrococcales</taxon>
        <taxon>Dermabacteraceae</taxon>
        <taxon>Brachybacterium</taxon>
    </lineage>
</organism>
<dbReference type="Proteomes" id="UP001595937">
    <property type="component" value="Unassembled WGS sequence"/>
</dbReference>
<reference evidence="2" key="1">
    <citation type="journal article" date="2019" name="Int. J. Syst. Evol. Microbiol.">
        <title>The Global Catalogue of Microorganisms (GCM) 10K type strain sequencing project: providing services to taxonomists for standard genome sequencing and annotation.</title>
        <authorList>
            <consortium name="The Broad Institute Genomics Platform"/>
            <consortium name="The Broad Institute Genome Sequencing Center for Infectious Disease"/>
            <person name="Wu L."/>
            <person name="Ma J."/>
        </authorList>
    </citation>
    <scope>NUCLEOTIDE SEQUENCE [LARGE SCALE GENOMIC DNA]</scope>
    <source>
        <strain evidence="2">CGMCC 1.16455</strain>
    </source>
</reference>
<proteinExistence type="predicted"/>